<keyword evidence="1" id="KW-1133">Transmembrane helix</keyword>
<feature type="transmembrane region" description="Helical" evidence="1">
    <location>
        <begin position="155"/>
        <end position="176"/>
    </location>
</feature>
<feature type="transmembrane region" description="Helical" evidence="1">
    <location>
        <begin position="217"/>
        <end position="239"/>
    </location>
</feature>
<name>I4CCS3_DESTA</name>
<dbReference type="STRING" id="706587.Desti_4744"/>
<proteinExistence type="predicted"/>
<feature type="transmembrane region" description="Helical" evidence="1">
    <location>
        <begin position="188"/>
        <end position="211"/>
    </location>
</feature>
<dbReference type="InterPro" id="IPR038770">
    <property type="entry name" value="Na+/solute_symporter_sf"/>
</dbReference>
<keyword evidence="3" id="KW-1185">Reference proteome</keyword>
<feature type="transmembrane region" description="Helical" evidence="1">
    <location>
        <begin position="7"/>
        <end position="26"/>
    </location>
</feature>
<feature type="transmembrane region" description="Helical" evidence="1">
    <location>
        <begin position="90"/>
        <end position="113"/>
    </location>
</feature>
<dbReference type="Proteomes" id="UP000006055">
    <property type="component" value="Chromosome"/>
</dbReference>
<gene>
    <name evidence="2" type="ordered locus">Desti_4744</name>
</gene>
<dbReference type="RefSeq" id="WP_014812472.1">
    <property type="nucleotide sequence ID" value="NC_018025.1"/>
</dbReference>
<evidence type="ECO:0000256" key="1">
    <source>
        <dbReference type="SAM" id="Phobius"/>
    </source>
</evidence>
<dbReference type="OrthoDB" id="5511091at2"/>
<keyword evidence="1" id="KW-0812">Transmembrane</keyword>
<evidence type="ECO:0000313" key="3">
    <source>
        <dbReference type="Proteomes" id="UP000006055"/>
    </source>
</evidence>
<dbReference type="Gene3D" id="1.20.1530.20">
    <property type="match status" value="1"/>
</dbReference>
<dbReference type="EMBL" id="CP003360">
    <property type="protein sequence ID" value="AFM27364.1"/>
    <property type="molecule type" value="Genomic_DNA"/>
</dbReference>
<protein>
    <submittedName>
        <fullName evidence="2">Putative Na+-dependent transporter</fullName>
    </submittedName>
</protein>
<accession>I4CCS3</accession>
<feature type="transmembrane region" description="Helical" evidence="1">
    <location>
        <begin position="120"/>
        <end position="143"/>
    </location>
</feature>
<organism evidence="2 3">
    <name type="scientific">Desulfomonile tiedjei (strain ATCC 49306 / DSM 6799 / DCB-1)</name>
    <dbReference type="NCBI Taxonomy" id="706587"/>
    <lineage>
        <taxon>Bacteria</taxon>
        <taxon>Pseudomonadati</taxon>
        <taxon>Thermodesulfobacteriota</taxon>
        <taxon>Desulfomonilia</taxon>
        <taxon>Desulfomonilales</taxon>
        <taxon>Desulfomonilaceae</taxon>
        <taxon>Desulfomonile</taxon>
    </lineage>
</organism>
<feature type="transmembrane region" description="Helical" evidence="1">
    <location>
        <begin position="32"/>
        <end position="50"/>
    </location>
</feature>
<keyword evidence="1" id="KW-0472">Membrane</keyword>
<feature type="transmembrane region" description="Helical" evidence="1">
    <location>
        <begin position="62"/>
        <end position="84"/>
    </location>
</feature>
<feature type="transmembrane region" description="Helical" evidence="1">
    <location>
        <begin position="248"/>
        <end position="270"/>
    </location>
</feature>
<dbReference type="HOGENOM" id="CLU_077102_0_0_7"/>
<reference evidence="3" key="1">
    <citation type="submission" date="2012-06" db="EMBL/GenBank/DDBJ databases">
        <title>Complete sequence of chromosome of Desulfomonile tiedjei DSM 6799.</title>
        <authorList>
            <person name="Lucas S."/>
            <person name="Copeland A."/>
            <person name="Lapidus A."/>
            <person name="Glavina del Rio T."/>
            <person name="Dalin E."/>
            <person name="Tice H."/>
            <person name="Bruce D."/>
            <person name="Goodwin L."/>
            <person name="Pitluck S."/>
            <person name="Peters L."/>
            <person name="Ovchinnikova G."/>
            <person name="Zeytun A."/>
            <person name="Lu M."/>
            <person name="Kyrpides N."/>
            <person name="Mavromatis K."/>
            <person name="Ivanova N."/>
            <person name="Brettin T."/>
            <person name="Detter J.C."/>
            <person name="Han C."/>
            <person name="Larimer F."/>
            <person name="Land M."/>
            <person name="Hauser L."/>
            <person name="Markowitz V."/>
            <person name="Cheng J.-F."/>
            <person name="Hugenholtz P."/>
            <person name="Woyke T."/>
            <person name="Wu D."/>
            <person name="Spring S."/>
            <person name="Schroeder M."/>
            <person name="Brambilla E."/>
            <person name="Klenk H.-P."/>
            <person name="Eisen J.A."/>
        </authorList>
    </citation>
    <scope>NUCLEOTIDE SEQUENCE [LARGE SCALE GENOMIC DNA]</scope>
    <source>
        <strain evidence="3">ATCC 49306 / DSM 6799 / DCB-1</strain>
    </source>
</reference>
<sequence length="302" mass="32880">MKASDFILFFVVFGSIAVAVCCPGLGTIFQPYFMYCMMLLLFLSFLRIDFRAFVDASASSLLGLTALILVKLIILPGVLYYVALLTLPDYAVPVLLLSGISTGVVAPFIAMVVSADVAAVLRMVVITSLIVPFSLPTLVKLLAGAEIHIPLGTMVQLLAIVIFIPVFAVLVLRRLWPALLEAISRRQFPLSLTLFALINLGVFSKYSSFFFQNPGSILVSTIVAYILAIIYFTSGWLVAARSNPGMKVAAGISLALMNNVLVIVFSSQFFGPLSPMLAAMYMFPFFTLIVPMKLIANRLQAR</sequence>
<dbReference type="eggNOG" id="COG0385">
    <property type="taxonomic scope" value="Bacteria"/>
</dbReference>
<evidence type="ECO:0000313" key="2">
    <source>
        <dbReference type="EMBL" id="AFM27364.1"/>
    </source>
</evidence>
<dbReference type="AlphaFoldDB" id="I4CCS3"/>
<feature type="transmembrane region" description="Helical" evidence="1">
    <location>
        <begin position="276"/>
        <end position="296"/>
    </location>
</feature>
<dbReference type="KEGG" id="dti:Desti_4744"/>